<dbReference type="InterPro" id="IPR002359">
    <property type="entry name" value="Ribosomal_uL6_CS2"/>
</dbReference>
<dbReference type="HAMAP" id="MF_01365_A">
    <property type="entry name" value="Ribosomal_uL6_A"/>
    <property type="match status" value="1"/>
</dbReference>
<dbReference type="GO" id="GO:0019843">
    <property type="term" value="F:rRNA binding"/>
    <property type="evidence" value="ECO:0007669"/>
    <property type="project" value="UniProtKB-UniRule"/>
</dbReference>
<dbReference type="InParanoid" id="G0ECG1"/>
<dbReference type="Gene3D" id="3.90.930.12">
    <property type="entry name" value="Ribosomal protein L6, alpha-beta domain"/>
    <property type="match status" value="2"/>
</dbReference>
<evidence type="ECO:0000256" key="2">
    <source>
        <dbReference type="ARBA" id="ARBA00022884"/>
    </source>
</evidence>
<keyword evidence="1 5" id="KW-0699">rRNA-binding</keyword>
<proteinExistence type="inferred from homology"/>
<feature type="domain" description="Large ribosomal subunit protein uL6 alpha-beta" evidence="6">
    <location>
        <begin position="107"/>
        <end position="183"/>
    </location>
</feature>
<accession>G0ECG1</accession>
<evidence type="ECO:0000256" key="3">
    <source>
        <dbReference type="ARBA" id="ARBA00022980"/>
    </source>
</evidence>
<dbReference type="NCBIfam" id="TIGR03653">
    <property type="entry name" value="uL6_arch"/>
    <property type="match status" value="1"/>
</dbReference>
<dbReference type="FunFam" id="3.90.930.12:FF:000004">
    <property type="entry name" value="60S ribosomal protein L9"/>
    <property type="match status" value="1"/>
</dbReference>
<comment type="function">
    <text evidence="5">This protein binds to the 23S rRNA, and is important in its secondary structure. It is located near the subunit interface in the base of the L7/L12 stalk, and near the tRNA binding site of the peptidyltransferase center.</text>
</comment>
<dbReference type="PANTHER" id="PTHR11655">
    <property type="entry name" value="60S/50S RIBOSOMAL PROTEIN L6/L9"/>
    <property type="match status" value="1"/>
</dbReference>
<protein>
    <recommendedName>
        <fullName evidence="5">Large ribosomal subunit protein uL6</fullName>
    </recommendedName>
</protein>
<evidence type="ECO:0000256" key="5">
    <source>
        <dbReference type="HAMAP-Rule" id="MF_01365"/>
    </source>
</evidence>
<dbReference type="InterPro" id="IPR020040">
    <property type="entry name" value="Ribosomal_uL6_a/b-dom"/>
</dbReference>
<evidence type="ECO:0000259" key="6">
    <source>
        <dbReference type="Pfam" id="PF00347"/>
    </source>
</evidence>
<gene>
    <name evidence="5" type="primary">rpl6</name>
    <name evidence="7" type="ordered locus">Pyrfu_1675</name>
</gene>
<dbReference type="PIRSF" id="PIRSF002162">
    <property type="entry name" value="Ribosomal_L6"/>
    <property type="match status" value="1"/>
</dbReference>
<dbReference type="GO" id="GO:0002181">
    <property type="term" value="P:cytoplasmic translation"/>
    <property type="evidence" value="ECO:0007669"/>
    <property type="project" value="TreeGrafter"/>
</dbReference>
<dbReference type="PANTHER" id="PTHR11655:SF16">
    <property type="entry name" value="60S RIBOSOMAL PROTEIN L9"/>
    <property type="match status" value="1"/>
</dbReference>
<keyword evidence="3 5" id="KW-0689">Ribosomal protein</keyword>
<dbReference type="Pfam" id="PF00347">
    <property type="entry name" value="Ribosomal_L6"/>
    <property type="match status" value="2"/>
</dbReference>
<dbReference type="InterPro" id="IPR019907">
    <property type="entry name" value="Ribosomal_uL6_arc"/>
</dbReference>
<dbReference type="PROSITE" id="PS00700">
    <property type="entry name" value="RIBOSOMAL_L6_2"/>
    <property type="match status" value="1"/>
</dbReference>
<dbReference type="STRING" id="694429.Pyrfu_1675"/>
<dbReference type="FunFam" id="3.90.930.12:FF:000008">
    <property type="entry name" value="50S ribosomal protein L6"/>
    <property type="match status" value="1"/>
</dbReference>
<dbReference type="InterPro" id="IPR000702">
    <property type="entry name" value="Ribosomal_uL6-like"/>
</dbReference>
<evidence type="ECO:0000256" key="1">
    <source>
        <dbReference type="ARBA" id="ARBA00022730"/>
    </source>
</evidence>
<dbReference type="Proteomes" id="UP000001037">
    <property type="component" value="Chromosome"/>
</dbReference>
<dbReference type="KEGG" id="pfm:Pyrfu_1675"/>
<keyword evidence="8" id="KW-1185">Reference proteome</keyword>
<keyword evidence="2 5" id="KW-0694">RNA-binding</keyword>
<dbReference type="GO" id="GO:0022625">
    <property type="term" value="C:cytosolic large ribosomal subunit"/>
    <property type="evidence" value="ECO:0007669"/>
    <property type="project" value="UniProtKB-UniRule"/>
</dbReference>
<organism evidence="7 8">
    <name type="scientific">Pyrolobus fumarii (strain DSM 11204 / 1A)</name>
    <dbReference type="NCBI Taxonomy" id="694429"/>
    <lineage>
        <taxon>Archaea</taxon>
        <taxon>Thermoproteota</taxon>
        <taxon>Thermoprotei</taxon>
        <taxon>Desulfurococcales</taxon>
        <taxon>Pyrodictiaceae</taxon>
        <taxon>Pyrolobus</taxon>
    </lineage>
</organism>
<dbReference type="EMBL" id="CP002838">
    <property type="protein sequence ID" value="AEM39531.1"/>
    <property type="molecule type" value="Genomic_DNA"/>
</dbReference>
<comment type="subunit">
    <text evidence="5">Part of the 50S ribosomal subunit.</text>
</comment>
<dbReference type="GO" id="GO:0003735">
    <property type="term" value="F:structural constituent of ribosome"/>
    <property type="evidence" value="ECO:0007669"/>
    <property type="project" value="UniProtKB-UniRule"/>
</dbReference>
<dbReference type="FunCoup" id="G0ECG1">
    <property type="interactions" value="175"/>
</dbReference>
<feature type="domain" description="Large ribosomal subunit protein uL6 alpha-beta" evidence="6">
    <location>
        <begin position="18"/>
        <end position="95"/>
    </location>
</feature>
<evidence type="ECO:0000313" key="7">
    <source>
        <dbReference type="EMBL" id="AEM39531.1"/>
    </source>
</evidence>
<evidence type="ECO:0000313" key="8">
    <source>
        <dbReference type="Proteomes" id="UP000001037"/>
    </source>
</evidence>
<dbReference type="NCBIfam" id="NF004037">
    <property type="entry name" value="PRK05518.1"/>
    <property type="match status" value="1"/>
</dbReference>
<dbReference type="SUPFAM" id="SSF56053">
    <property type="entry name" value="Ribosomal protein L6"/>
    <property type="match status" value="2"/>
</dbReference>
<dbReference type="eggNOG" id="arCOG04090">
    <property type="taxonomic scope" value="Archaea"/>
</dbReference>
<comment type="similarity">
    <text evidence="5">Belongs to the universal ribosomal protein uL6 family.</text>
</comment>
<name>G0ECG1_PYRF1</name>
<reference evidence="7 8" key="1">
    <citation type="journal article" date="2011" name="Stand. Genomic Sci.">
        <title>Complete genome sequence of the hyperthermophilic chemolithoautotroph Pyrolobus fumarii type strain (1A).</title>
        <authorList>
            <person name="Anderson I."/>
            <person name="Goker M."/>
            <person name="Nolan M."/>
            <person name="Lucas S."/>
            <person name="Hammon N."/>
            <person name="Deshpande S."/>
            <person name="Cheng J.F."/>
            <person name="Tapia R."/>
            <person name="Han C."/>
            <person name="Goodwin L."/>
            <person name="Pitluck S."/>
            <person name="Huntemann M."/>
            <person name="Liolios K."/>
            <person name="Ivanova N."/>
            <person name="Pagani I."/>
            <person name="Mavromatis K."/>
            <person name="Ovchinikova G."/>
            <person name="Pati A."/>
            <person name="Chen A."/>
            <person name="Palaniappan K."/>
            <person name="Land M."/>
            <person name="Hauser L."/>
            <person name="Brambilla E.M."/>
            <person name="Huber H."/>
            <person name="Yasawong M."/>
            <person name="Rohde M."/>
            <person name="Spring S."/>
            <person name="Abt B."/>
            <person name="Sikorski J."/>
            <person name="Wirth R."/>
            <person name="Detter J.C."/>
            <person name="Woyke T."/>
            <person name="Bristow J."/>
            <person name="Eisen J.A."/>
            <person name="Markowitz V."/>
            <person name="Hugenholtz P."/>
            <person name="Kyrpides N.C."/>
            <person name="Klenk H.P."/>
            <person name="Lapidus A."/>
        </authorList>
    </citation>
    <scope>NUCLEOTIDE SEQUENCE [LARGE SCALE GENOMIC DNA]</scope>
    <source>
        <strain evidence="8">DSM 11204 / 1A</strain>
    </source>
</reference>
<evidence type="ECO:0000256" key="4">
    <source>
        <dbReference type="ARBA" id="ARBA00023274"/>
    </source>
</evidence>
<dbReference type="AlphaFoldDB" id="G0ECG1"/>
<sequence length="193" mass="21460">MGCTIVAKAVYVAEEVPIPEGVEVKIEGKKVTVKGPKGELTRDFSHAKGIIISVVEEDGKKKVRIEAFFANRRKKALVGTIASHIENMITGVTKGFRYKMKIVFSHFPVTVKVDEKNKVIYIENFLGEKAPRVAKIHGNVKVRVQGEDVIIEGIDIEEVGQTAANIEQATKVKGFDRRVFMDGIYIYERGVAE</sequence>
<keyword evidence="4 5" id="KW-0687">Ribonucleoprotein</keyword>
<dbReference type="InterPro" id="IPR036789">
    <property type="entry name" value="Ribosomal_uL6-like_a/b-dom_sf"/>
</dbReference>
<dbReference type="HOGENOM" id="CLU_065464_0_0_2"/>